<dbReference type="AlphaFoldDB" id="A0A918Q0H0"/>
<sequence>MTQSPLNLSRRSLLSSAAFGAMAATVPGLVHANSGAVLPAKAASLPLKDVRLLPSPFLNAIEVNQRYLMALEPDRLLHNYHKFAGLPVKGEIYGGWESDTIAGEALGHYLSALSLMYAQTGHAECVTRIIYIIDELAKCQAAHGDGYVAGFMRKRKDGTVVDGKEIFPEIMAGDIRSMGFDLNGCWVPFYNWHKLYAGLMDAQTYTGNDKGIAILIGLSGYIEKVFAPLSEAQIQTVLDCEFGGINESFAELYSRTQDPRWLKMAQVTFYHKKVMAPLTEGRDELANLHANTQVPKLIGLARLHEITGELGYAKASGYFWERVVKHHSYVIGGNADREHFFEPDNAAGHITEQTCESCNTYNMLKLTRHLYSWSPDGAWFDYYERAHLNHMLAHQHPETGMFTYMMPLMSGTARRYSTPFETFTCCLLSGTETHSKHGESIYWQQDDTLFVNLYIPSTAAWTAQKADFELTTQYPYEGQVALKLKRLNGTRTFTVAMRIPGWARSHTVLVNGKPALATTQKGYALIRRKWRAGDVVTLDLPLELRLETPPGTDKVVSILRGPMVLAADLGEAGPPTRGEVWEGTPPVLVGADILAGLKPVAGENAIYRTQGLGRPGDVTLKPFYAQYERRIAVYFNRYTDAEWVVAQAEVKAEQARLKALAERSMDVMYLGEMQPERDHNLTTGGASYPVTYRGRKGRDARTDGFFEFDMAVTKDGKEAGPLTLQATYWGSEVNKSFYISIEGVRIAHQLLTGTKPGEFFDIDYGVPIELTRGKSKVRIRFEPAAMSRCGPVFGVRMFTADKGDKA</sequence>
<keyword evidence="1" id="KW-0732">Signal</keyword>
<dbReference type="InterPro" id="IPR046544">
    <property type="entry name" value="GH146_SB_dom"/>
</dbReference>
<dbReference type="InterPro" id="IPR049046">
    <property type="entry name" value="Beta-AFase-like_GH127_middle"/>
</dbReference>
<feature type="domain" description="Glycoside hydrolase GH146 substrate-binding" evidence="3">
    <location>
        <begin position="659"/>
        <end position="797"/>
    </location>
</feature>
<feature type="chain" id="PRO_5037229253" description="Glycoside hydrolase family 127 protein" evidence="1">
    <location>
        <begin position="24"/>
        <end position="806"/>
    </location>
</feature>
<evidence type="ECO:0000259" key="4">
    <source>
        <dbReference type="Pfam" id="PF20736"/>
    </source>
</evidence>
<dbReference type="GO" id="GO:0005975">
    <property type="term" value="P:carbohydrate metabolic process"/>
    <property type="evidence" value="ECO:0007669"/>
    <property type="project" value="InterPro"/>
</dbReference>
<dbReference type="RefSeq" id="WP_189485436.1">
    <property type="nucleotide sequence ID" value="NZ_BMZB01000001.1"/>
</dbReference>
<feature type="signal peptide" evidence="1">
    <location>
        <begin position="1"/>
        <end position="23"/>
    </location>
</feature>
<dbReference type="EMBL" id="BMZB01000001">
    <property type="protein sequence ID" value="GGZ27529.1"/>
    <property type="molecule type" value="Genomic_DNA"/>
</dbReference>
<proteinExistence type="predicted"/>
<dbReference type="Pfam" id="PF20736">
    <property type="entry name" value="Glyco_hydro127M"/>
    <property type="match status" value="1"/>
</dbReference>
<dbReference type="Proteomes" id="UP000662572">
    <property type="component" value="Unassembled WGS sequence"/>
</dbReference>
<keyword evidence="6" id="KW-1185">Reference proteome</keyword>
<evidence type="ECO:0000259" key="3">
    <source>
        <dbReference type="Pfam" id="PF20620"/>
    </source>
</evidence>
<name>A0A918Q0H0_9CAUL</name>
<reference evidence="5" key="1">
    <citation type="journal article" date="2014" name="Int. J. Syst. Evol. Microbiol.">
        <title>Complete genome sequence of Corynebacterium casei LMG S-19264T (=DSM 44701T), isolated from a smear-ripened cheese.</title>
        <authorList>
            <consortium name="US DOE Joint Genome Institute (JGI-PGF)"/>
            <person name="Walter F."/>
            <person name="Albersmeier A."/>
            <person name="Kalinowski J."/>
            <person name="Ruckert C."/>
        </authorList>
    </citation>
    <scope>NUCLEOTIDE SEQUENCE</scope>
    <source>
        <strain evidence="5">KCTC 32296</strain>
    </source>
</reference>
<reference evidence="5" key="2">
    <citation type="submission" date="2020-09" db="EMBL/GenBank/DDBJ databases">
        <authorList>
            <person name="Sun Q."/>
            <person name="Kim S."/>
        </authorList>
    </citation>
    <scope>NUCLEOTIDE SEQUENCE</scope>
    <source>
        <strain evidence="5">KCTC 32296</strain>
    </source>
</reference>
<dbReference type="SUPFAM" id="SSF48208">
    <property type="entry name" value="Six-hairpin glycosidases"/>
    <property type="match status" value="1"/>
</dbReference>
<dbReference type="InterPro" id="IPR008928">
    <property type="entry name" value="6-hairpin_glycosidase_sf"/>
</dbReference>
<evidence type="ECO:0000313" key="5">
    <source>
        <dbReference type="EMBL" id="GGZ27529.1"/>
    </source>
</evidence>
<evidence type="ECO:0000259" key="2">
    <source>
        <dbReference type="Pfam" id="PF07944"/>
    </source>
</evidence>
<dbReference type="Pfam" id="PF07944">
    <property type="entry name" value="Beta-AFase-like_GH127_cat"/>
    <property type="match status" value="1"/>
</dbReference>
<dbReference type="InterPro" id="IPR012878">
    <property type="entry name" value="Beta-AFase-like_GH127_cat"/>
</dbReference>
<dbReference type="PANTHER" id="PTHR31151">
    <property type="entry name" value="PROLINE-TRNA LIGASE (DUF1680)"/>
    <property type="match status" value="1"/>
</dbReference>
<feature type="domain" description="Non-reducing end beta-L-arabinofuranosidase-like GH127 middle" evidence="4">
    <location>
        <begin position="448"/>
        <end position="542"/>
    </location>
</feature>
<protein>
    <recommendedName>
        <fullName evidence="7">Glycoside hydrolase family 127 protein</fullName>
    </recommendedName>
</protein>
<evidence type="ECO:0008006" key="7">
    <source>
        <dbReference type="Google" id="ProtNLM"/>
    </source>
</evidence>
<gene>
    <name evidence="5" type="ORF">GCM10011273_11520</name>
</gene>
<accession>A0A918Q0H0</accession>
<dbReference type="PANTHER" id="PTHR31151:SF0">
    <property type="entry name" value="PROLINE-TRNA LIGASE (DUF1680)"/>
    <property type="match status" value="1"/>
</dbReference>
<dbReference type="InterPro" id="IPR006311">
    <property type="entry name" value="TAT_signal"/>
</dbReference>
<feature type="domain" description="Non-reducing end beta-L-arabinofuranosidase-like GH127 catalytic" evidence="2">
    <location>
        <begin position="49"/>
        <end position="438"/>
    </location>
</feature>
<dbReference type="PROSITE" id="PS51318">
    <property type="entry name" value="TAT"/>
    <property type="match status" value="1"/>
</dbReference>
<evidence type="ECO:0000313" key="6">
    <source>
        <dbReference type="Proteomes" id="UP000662572"/>
    </source>
</evidence>
<organism evidence="5 6">
    <name type="scientific">Asticcacaulis endophyticus</name>
    <dbReference type="NCBI Taxonomy" id="1395890"/>
    <lineage>
        <taxon>Bacteria</taxon>
        <taxon>Pseudomonadati</taxon>
        <taxon>Pseudomonadota</taxon>
        <taxon>Alphaproteobacteria</taxon>
        <taxon>Caulobacterales</taxon>
        <taxon>Caulobacteraceae</taxon>
        <taxon>Asticcacaulis</taxon>
    </lineage>
</organism>
<dbReference type="Pfam" id="PF20620">
    <property type="entry name" value="DUF6805"/>
    <property type="match status" value="1"/>
</dbReference>
<comment type="caution">
    <text evidence="5">The sequence shown here is derived from an EMBL/GenBank/DDBJ whole genome shotgun (WGS) entry which is preliminary data.</text>
</comment>
<evidence type="ECO:0000256" key="1">
    <source>
        <dbReference type="SAM" id="SignalP"/>
    </source>
</evidence>